<comment type="caution">
    <text evidence="1">The sequence shown here is derived from an EMBL/GenBank/DDBJ whole genome shotgun (WGS) entry which is preliminary data.</text>
</comment>
<proteinExistence type="predicted"/>
<protein>
    <submittedName>
        <fullName evidence="1">Uncharacterized protein</fullName>
    </submittedName>
</protein>
<evidence type="ECO:0000313" key="1">
    <source>
        <dbReference type="EMBL" id="KAB8035628.1"/>
    </source>
</evidence>
<dbReference type="OrthoDB" id="1092387at2"/>
<reference evidence="1 2" key="1">
    <citation type="submission" date="2019-10" db="EMBL/GenBank/DDBJ databases">
        <title>New species of Slilvanegrellaceae.</title>
        <authorList>
            <person name="Pitt A."/>
            <person name="Hahn M.W."/>
        </authorList>
    </citation>
    <scope>NUCLEOTIDE SEQUENCE [LARGE SCALE GENOMIC DNA]</scope>
    <source>
        <strain evidence="1 2">SP-Ram-0.45-NSY-1</strain>
        <plasmid evidence="1">unnamed</plasmid>
    </source>
</reference>
<name>A0A6N6VP12_9BACT</name>
<geneLocation type="plasmid" evidence="1">
    <name>unnamed</name>
</geneLocation>
<dbReference type="RefSeq" id="WP_153417816.1">
    <property type="nucleotide sequence ID" value="NZ_CM018765.1"/>
</dbReference>
<keyword evidence="2" id="KW-1185">Reference proteome</keyword>
<gene>
    <name evidence="1" type="ORF">GCL60_16910</name>
</gene>
<keyword evidence="1" id="KW-0614">Plasmid</keyword>
<evidence type="ECO:0000313" key="2">
    <source>
        <dbReference type="Proteomes" id="UP000437748"/>
    </source>
</evidence>
<dbReference type="Proteomes" id="UP000437748">
    <property type="component" value="Unassembled WGS sequence"/>
</dbReference>
<dbReference type="EMBL" id="WFLM01000010">
    <property type="protein sequence ID" value="KAB8035628.1"/>
    <property type="molecule type" value="Genomic_DNA"/>
</dbReference>
<sequence>MSHFSKDIINFIDTDLKNLFIPYISNKNEINIKFSSNVNKDKLRKNIKDCINFYNQKDKLLTNELQNEFQILKRNQVLQTRLNFKINHERLLTYLKFFDSNQPIYKINDDFLSDYMNFDLDIEKILSNNIIEFSNDSIIIFAKNLLKYRNSEINIVQISKMNSNKGNYLFFSLRNINNNFILHDFFRPCNSKFDLIHAYHEIYRIDGLKNIVTDHKIELKEQNLALIKILKLMLYIQSSNVDLRKVNKEIPKDNYVRDDHIINKNYISNESSIDYFKVGYGWKKLPIYSKNEWSVKGHFRMQPCGENRRNHRIIFIEPQIRKRKIIEIETNLDTH</sequence>
<accession>A0A6N6VP12</accession>
<organism evidence="1 2">
    <name type="scientific">Silvanigrella paludirubra</name>
    <dbReference type="NCBI Taxonomy" id="2499159"/>
    <lineage>
        <taxon>Bacteria</taxon>
        <taxon>Pseudomonadati</taxon>
        <taxon>Bdellovibrionota</taxon>
        <taxon>Oligoflexia</taxon>
        <taxon>Silvanigrellales</taxon>
        <taxon>Silvanigrellaceae</taxon>
        <taxon>Silvanigrella</taxon>
    </lineage>
</organism>
<dbReference type="AlphaFoldDB" id="A0A6N6VP12"/>